<name>A0AA35WU35_GEOBA</name>
<evidence type="ECO:0000256" key="1">
    <source>
        <dbReference type="ARBA" id="ARBA00004141"/>
    </source>
</evidence>
<keyword evidence="4 5" id="KW-0472">Membrane</keyword>
<organism evidence="6 7">
    <name type="scientific">Geodia barretti</name>
    <name type="common">Barrett's horny sponge</name>
    <dbReference type="NCBI Taxonomy" id="519541"/>
    <lineage>
        <taxon>Eukaryota</taxon>
        <taxon>Metazoa</taxon>
        <taxon>Porifera</taxon>
        <taxon>Demospongiae</taxon>
        <taxon>Heteroscleromorpha</taxon>
        <taxon>Tetractinellida</taxon>
        <taxon>Astrophorina</taxon>
        <taxon>Geodiidae</taxon>
        <taxon>Geodia</taxon>
    </lineage>
</organism>
<dbReference type="Proteomes" id="UP001174909">
    <property type="component" value="Unassembled WGS sequence"/>
</dbReference>
<protein>
    <submittedName>
        <fullName evidence="6">LHFPL tetraspan subfamily member 6 protein</fullName>
    </submittedName>
</protein>
<comment type="subcellular location">
    <subcellularLocation>
        <location evidence="1">Membrane</location>
        <topology evidence="1">Multi-pass membrane protein</topology>
    </subcellularLocation>
</comment>
<dbReference type="GO" id="GO:0016020">
    <property type="term" value="C:membrane"/>
    <property type="evidence" value="ECO:0007669"/>
    <property type="project" value="UniProtKB-SubCell"/>
</dbReference>
<evidence type="ECO:0000256" key="4">
    <source>
        <dbReference type="ARBA" id="ARBA00023136"/>
    </source>
</evidence>
<evidence type="ECO:0000256" key="3">
    <source>
        <dbReference type="ARBA" id="ARBA00022989"/>
    </source>
</evidence>
<comment type="caution">
    <text evidence="6">The sequence shown here is derived from an EMBL/GenBank/DDBJ whole genome shotgun (WGS) entry which is preliminary data.</text>
</comment>
<feature type="transmembrane region" description="Helical" evidence="5">
    <location>
        <begin position="126"/>
        <end position="152"/>
    </location>
</feature>
<evidence type="ECO:0000256" key="5">
    <source>
        <dbReference type="SAM" id="Phobius"/>
    </source>
</evidence>
<proteinExistence type="predicted"/>
<keyword evidence="3 5" id="KW-1133">Transmembrane helix</keyword>
<dbReference type="PANTHER" id="PTHR12489:SF1">
    <property type="entry name" value="LP10272P"/>
    <property type="match status" value="1"/>
</dbReference>
<evidence type="ECO:0000313" key="6">
    <source>
        <dbReference type="EMBL" id="CAI8026562.1"/>
    </source>
</evidence>
<reference evidence="6" key="1">
    <citation type="submission" date="2023-03" db="EMBL/GenBank/DDBJ databases">
        <authorList>
            <person name="Steffen K."/>
            <person name="Cardenas P."/>
        </authorList>
    </citation>
    <scope>NUCLEOTIDE SEQUENCE</scope>
</reference>
<feature type="transmembrane region" description="Helical" evidence="5">
    <location>
        <begin position="179"/>
        <end position="199"/>
    </location>
</feature>
<keyword evidence="2 5" id="KW-0812">Transmembrane</keyword>
<dbReference type="Pfam" id="PF10242">
    <property type="entry name" value="L_HMGIC_fpl"/>
    <property type="match status" value="1"/>
</dbReference>
<dbReference type="PANTHER" id="PTHR12489">
    <property type="entry name" value="LIPOMA HMGIC FUSION PARTNER-LIKE PROTEIN"/>
    <property type="match status" value="1"/>
</dbReference>
<evidence type="ECO:0000313" key="7">
    <source>
        <dbReference type="Proteomes" id="UP001174909"/>
    </source>
</evidence>
<keyword evidence="7" id="KW-1185">Reference proteome</keyword>
<feature type="transmembrane region" description="Helical" evidence="5">
    <location>
        <begin position="91"/>
        <end position="114"/>
    </location>
</feature>
<dbReference type="EMBL" id="CASHTH010002221">
    <property type="protein sequence ID" value="CAI8026562.1"/>
    <property type="molecule type" value="Genomic_DNA"/>
</dbReference>
<dbReference type="InterPro" id="IPR019372">
    <property type="entry name" value="LHFPL"/>
</dbReference>
<evidence type="ECO:0000256" key="2">
    <source>
        <dbReference type="ARBA" id="ARBA00022692"/>
    </source>
</evidence>
<dbReference type="AlphaFoldDB" id="A0AA35WU35"/>
<sequence>MRRSLKIGCVWTMAGCCTRWTLPILLWSLLSLASAALCSLGLYFSNWLQRETKDGNFNSVSSFRLCLNESTQISASCDSYFTFDEIFSLEWQAVTILMGLGACLLVFTGLISLFTLCAHRFCNKCLVCMVAVLQCLGVLLSIAAIVVFPFGIDSKMVQHPDLCGESAGSYELGDCTIGWAYITVITGTTLGLVAVALSWTPMMCNRKNNDGGSYAL</sequence>
<accession>A0AA35WU35</accession>
<feature type="transmembrane region" description="Helical" evidence="5">
    <location>
        <begin position="20"/>
        <end position="44"/>
    </location>
</feature>
<gene>
    <name evidence="6" type="ORF">GBAR_LOCUS15254</name>
</gene>